<evidence type="ECO:0000256" key="3">
    <source>
        <dbReference type="ARBA" id="ARBA00022691"/>
    </source>
</evidence>
<evidence type="ECO:0000313" key="6">
    <source>
        <dbReference type="EMBL" id="BBH16971.1"/>
    </source>
</evidence>
<comment type="similarity">
    <text evidence="4">Belongs to the class I-like SAM-binding methyltransferase superfamily. RNA M5U methyltransferase family.</text>
</comment>
<protein>
    <submittedName>
        <fullName evidence="6">23S rRNA (Uracil(747)-C(5))-methyltransferase RlmC</fullName>
    </submittedName>
</protein>
<dbReference type="Gene3D" id="2.40.50.1070">
    <property type="match status" value="1"/>
</dbReference>
<evidence type="ECO:0000256" key="5">
    <source>
        <dbReference type="PROSITE-ProRule" id="PRU10015"/>
    </source>
</evidence>
<evidence type="ECO:0000256" key="2">
    <source>
        <dbReference type="ARBA" id="ARBA00022679"/>
    </source>
</evidence>
<sequence>MKCEYFDAGVCRSCALLETPYAVQLQEKQARVASLLPHVPWEAAVASAESGFRNKAKMVVGGVRGDVTLGILGSDGYGVDLTACGLHTPGIQAALPSLVGFLNEAGFTPYRVPDRDGELKHLIITEAPSGDLMVRFVLRSPAEIPLIDRTLASVVSVNLQPDHKAILEGPIETVLSVAETLLMDVNGVGLHLRPQSFFQTNTEVAAALYRTAQAWIADLDIASVWDLYCGVGGFGLHLAAPGRAVIGVEVSEQAIESARQTAAELRLAATTWRTGDATAYALAAPFEPDLVVVNPPRRGIGADLASWLERSTVKYVLYSSCNAESLARDLALMPSLRPIRARLLDMFPHTTHHEVAMLLQRG</sequence>
<dbReference type="OrthoDB" id="9804590at2"/>
<keyword evidence="1 4" id="KW-0489">Methyltransferase</keyword>
<evidence type="ECO:0000256" key="4">
    <source>
        <dbReference type="PROSITE-ProRule" id="PRU01024"/>
    </source>
</evidence>
<dbReference type="EMBL" id="AP019307">
    <property type="protein sequence ID" value="BBH16971.1"/>
    <property type="molecule type" value="Genomic_DNA"/>
</dbReference>
<dbReference type="InterPro" id="IPR030390">
    <property type="entry name" value="MeTrfase_TrmA_AS"/>
</dbReference>
<accession>A0A3G9ITL4</accession>
<keyword evidence="7" id="KW-1185">Reference proteome</keyword>
<gene>
    <name evidence="6" type="primary">rlmC</name>
    <name evidence="6" type="ORF">Back2_12580</name>
</gene>
<dbReference type="InterPro" id="IPR010280">
    <property type="entry name" value="U5_MeTrfase_fam"/>
</dbReference>
<reference evidence="6 7" key="1">
    <citation type="submission" date="2018-11" db="EMBL/GenBank/DDBJ databases">
        <title>Complete genome sequence of Nocardioides baekrokdamisoli strain KCTC 39748.</title>
        <authorList>
            <person name="Kang S.W."/>
            <person name="Lee K.C."/>
            <person name="Kim K.K."/>
            <person name="Kim J.S."/>
            <person name="Kim D.S."/>
            <person name="Ko S.H."/>
            <person name="Yang S.H."/>
            <person name="Shin Y.K."/>
            <person name="Lee J.S."/>
        </authorList>
    </citation>
    <scope>NUCLEOTIDE SEQUENCE [LARGE SCALE GENOMIC DNA]</scope>
    <source>
        <strain evidence="6 7">KCTC 39748</strain>
    </source>
</reference>
<feature type="binding site" evidence="4">
    <location>
        <position position="199"/>
    </location>
    <ligand>
        <name>S-adenosyl-L-methionine</name>
        <dbReference type="ChEBI" id="CHEBI:59789"/>
    </ligand>
</feature>
<dbReference type="KEGG" id="nbe:Back2_12580"/>
<dbReference type="CDD" id="cd02440">
    <property type="entry name" value="AdoMet_MTases"/>
    <property type="match status" value="1"/>
</dbReference>
<dbReference type="Pfam" id="PF05958">
    <property type="entry name" value="tRNA_U5-meth_tr"/>
    <property type="match status" value="1"/>
</dbReference>
<keyword evidence="3 4" id="KW-0949">S-adenosyl-L-methionine</keyword>
<evidence type="ECO:0000256" key="1">
    <source>
        <dbReference type="ARBA" id="ARBA00022603"/>
    </source>
</evidence>
<feature type="binding site" evidence="4">
    <location>
        <position position="249"/>
    </location>
    <ligand>
        <name>S-adenosyl-L-methionine</name>
        <dbReference type="ChEBI" id="CHEBI:59789"/>
    </ligand>
</feature>
<dbReference type="PROSITE" id="PS51687">
    <property type="entry name" value="SAM_MT_RNA_M5U"/>
    <property type="match status" value="1"/>
</dbReference>
<name>A0A3G9ITL4_9ACTN</name>
<dbReference type="PROSITE" id="PS01230">
    <property type="entry name" value="TRMA_1"/>
    <property type="match status" value="1"/>
</dbReference>
<dbReference type="GO" id="GO:0070041">
    <property type="term" value="F:rRNA (uridine-C5-)-methyltransferase activity"/>
    <property type="evidence" value="ECO:0007669"/>
    <property type="project" value="TreeGrafter"/>
</dbReference>
<dbReference type="PANTHER" id="PTHR11061:SF30">
    <property type="entry name" value="TRNA (URACIL(54)-C(5))-METHYLTRANSFERASE"/>
    <property type="match status" value="1"/>
</dbReference>
<feature type="binding site" evidence="4">
    <location>
        <position position="228"/>
    </location>
    <ligand>
        <name>S-adenosyl-L-methionine</name>
        <dbReference type="ChEBI" id="CHEBI:59789"/>
    </ligand>
</feature>
<dbReference type="RefSeq" id="WP_125567766.1">
    <property type="nucleotide sequence ID" value="NZ_AP019307.1"/>
</dbReference>
<dbReference type="Gene3D" id="3.40.50.150">
    <property type="entry name" value="Vaccinia Virus protein VP39"/>
    <property type="match status" value="1"/>
</dbReference>
<dbReference type="AlphaFoldDB" id="A0A3G9ITL4"/>
<dbReference type="GO" id="GO:0070475">
    <property type="term" value="P:rRNA base methylation"/>
    <property type="evidence" value="ECO:0007669"/>
    <property type="project" value="TreeGrafter"/>
</dbReference>
<feature type="binding site" evidence="4">
    <location>
        <position position="294"/>
    </location>
    <ligand>
        <name>S-adenosyl-L-methionine</name>
        <dbReference type="ChEBI" id="CHEBI:59789"/>
    </ligand>
</feature>
<dbReference type="InterPro" id="IPR029063">
    <property type="entry name" value="SAM-dependent_MTases_sf"/>
</dbReference>
<feature type="active site" description="Nucleophile" evidence="4">
    <location>
        <position position="321"/>
    </location>
</feature>
<evidence type="ECO:0000313" key="7">
    <source>
        <dbReference type="Proteomes" id="UP000271573"/>
    </source>
</evidence>
<keyword evidence="2 4" id="KW-0808">Transferase</keyword>
<dbReference type="SUPFAM" id="SSF53335">
    <property type="entry name" value="S-adenosyl-L-methionine-dependent methyltransferases"/>
    <property type="match status" value="1"/>
</dbReference>
<proteinExistence type="inferred from homology"/>
<dbReference type="PANTHER" id="PTHR11061">
    <property type="entry name" value="RNA M5U METHYLTRANSFERASE"/>
    <property type="match status" value="1"/>
</dbReference>
<dbReference type="Proteomes" id="UP000271573">
    <property type="component" value="Chromosome"/>
</dbReference>
<organism evidence="6 7">
    <name type="scientific">Nocardioides baekrokdamisoli</name>
    <dbReference type="NCBI Taxonomy" id="1804624"/>
    <lineage>
        <taxon>Bacteria</taxon>
        <taxon>Bacillati</taxon>
        <taxon>Actinomycetota</taxon>
        <taxon>Actinomycetes</taxon>
        <taxon>Propionibacteriales</taxon>
        <taxon>Nocardioidaceae</taxon>
        <taxon>Nocardioides</taxon>
    </lineage>
</organism>
<feature type="active site" evidence="5">
    <location>
        <position position="321"/>
    </location>
</feature>